<dbReference type="InterPro" id="IPR001079">
    <property type="entry name" value="Galectin_CRD"/>
</dbReference>
<organism evidence="16 17">
    <name type="scientific">Rhamnella rubrinervis</name>
    <dbReference type="NCBI Taxonomy" id="2594499"/>
    <lineage>
        <taxon>Eukaryota</taxon>
        <taxon>Viridiplantae</taxon>
        <taxon>Streptophyta</taxon>
        <taxon>Embryophyta</taxon>
        <taxon>Tracheophyta</taxon>
        <taxon>Spermatophyta</taxon>
        <taxon>Magnoliopsida</taxon>
        <taxon>eudicotyledons</taxon>
        <taxon>Gunneridae</taxon>
        <taxon>Pentapetalae</taxon>
        <taxon>rosids</taxon>
        <taxon>fabids</taxon>
        <taxon>Rosales</taxon>
        <taxon>Rhamnaceae</taxon>
        <taxon>rhamnoid group</taxon>
        <taxon>Rhamneae</taxon>
        <taxon>Rhamnella</taxon>
    </lineage>
</organism>
<comment type="subcellular location">
    <subcellularLocation>
        <location evidence="2">Golgi apparatus membrane</location>
        <topology evidence="2">Single-pass type II membrane protein</topology>
    </subcellularLocation>
</comment>
<keyword evidence="8" id="KW-0735">Signal-anchor</keyword>
<dbReference type="Pfam" id="PF01762">
    <property type="entry name" value="Galactosyl_T"/>
    <property type="match status" value="1"/>
</dbReference>
<evidence type="ECO:0000256" key="12">
    <source>
        <dbReference type="ARBA" id="ARBA00023180"/>
    </source>
</evidence>
<evidence type="ECO:0000256" key="7">
    <source>
        <dbReference type="ARBA" id="ARBA00022692"/>
    </source>
</evidence>
<name>A0A8K0HRX2_9ROSA</name>
<dbReference type="PANTHER" id="PTHR11214">
    <property type="entry name" value="BETA-1,3-N-ACETYLGLUCOSAMINYLTRANSFERASE"/>
    <property type="match status" value="1"/>
</dbReference>
<evidence type="ECO:0000256" key="14">
    <source>
        <dbReference type="SAM" id="SignalP"/>
    </source>
</evidence>
<dbReference type="Proteomes" id="UP000796880">
    <property type="component" value="Unassembled WGS sequence"/>
</dbReference>
<dbReference type="InterPro" id="IPR013320">
    <property type="entry name" value="ConA-like_dom_sf"/>
</dbReference>
<evidence type="ECO:0000256" key="6">
    <source>
        <dbReference type="ARBA" id="ARBA00022679"/>
    </source>
</evidence>
<keyword evidence="11" id="KW-0472">Membrane</keyword>
<evidence type="ECO:0000256" key="10">
    <source>
        <dbReference type="ARBA" id="ARBA00023034"/>
    </source>
</evidence>
<keyword evidence="10" id="KW-0333">Golgi apparatus</keyword>
<protein>
    <recommendedName>
        <fullName evidence="15">Galectin domain-containing protein</fullName>
    </recommendedName>
</protein>
<keyword evidence="6" id="KW-0808">Transferase</keyword>
<evidence type="ECO:0000256" key="3">
    <source>
        <dbReference type="ARBA" id="ARBA00004922"/>
    </source>
</evidence>
<evidence type="ECO:0000313" key="17">
    <source>
        <dbReference type="Proteomes" id="UP000796880"/>
    </source>
</evidence>
<dbReference type="OrthoDB" id="2139606at2759"/>
<evidence type="ECO:0000259" key="15">
    <source>
        <dbReference type="PROSITE" id="PS51304"/>
    </source>
</evidence>
<feature type="signal peptide" evidence="14">
    <location>
        <begin position="1"/>
        <end position="25"/>
    </location>
</feature>
<comment type="cofactor">
    <cofactor evidence="1">
        <name>Mn(2+)</name>
        <dbReference type="ChEBI" id="CHEBI:29035"/>
    </cofactor>
</comment>
<dbReference type="InterPro" id="IPR002659">
    <property type="entry name" value="Glyco_trans_31"/>
</dbReference>
<evidence type="ECO:0000256" key="13">
    <source>
        <dbReference type="ARBA" id="ARBA00023211"/>
    </source>
</evidence>
<accession>A0A8K0HRX2</accession>
<keyword evidence="14" id="KW-0732">Signal</keyword>
<feature type="domain" description="Galectin" evidence="15">
    <location>
        <begin position="46"/>
        <end position="304"/>
    </location>
</feature>
<evidence type="ECO:0000256" key="11">
    <source>
        <dbReference type="ARBA" id="ARBA00023136"/>
    </source>
</evidence>
<keyword evidence="5" id="KW-0328">Glycosyltransferase</keyword>
<dbReference type="GO" id="GO:0000139">
    <property type="term" value="C:Golgi membrane"/>
    <property type="evidence" value="ECO:0007669"/>
    <property type="project" value="UniProtKB-SubCell"/>
</dbReference>
<dbReference type="PROSITE" id="PS51304">
    <property type="entry name" value="GALECTIN"/>
    <property type="match status" value="1"/>
</dbReference>
<dbReference type="AlphaFoldDB" id="A0A8K0HRX2"/>
<dbReference type="SMART" id="SM00908">
    <property type="entry name" value="Gal-bind_lectin"/>
    <property type="match status" value="1"/>
</dbReference>
<keyword evidence="17" id="KW-1185">Reference proteome</keyword>
<keyword evidence="13" id="KW-0464">Manganese</keyword>
<dbReference type="EMBL" id="VOIH02000001">
    <property type="protein sequence ID" value="KAF3456419.1"/>
    <property type="molecule type" value="Genomic_DNA"/>
</dbReference>
<sequence>MKKWSGGVMIMALAMILIFSFSLVGKQPQKQSTYNFFHYHPENDSLTRDSGFIMPSNSEVKVKTVPKPSTKLSTKPHLVNVEGLSLLYDSHNISQGDSKPLLVWAYMRPLLSRSDALSETAQGVKEASVAWTDLMSTIEEQKASEFNNSESKPPVILHYNVNLPGDNMTEEPFIVENTWNAELGWGKEERCPAHRSANNVRVDSLVLCNEQFVRSSSEENVNASHPSSDMMTNVSKGSDHGTASFPFVEGTPFTASLWVGLEGFHMTVNGRHETSFAYREKLEPWSVSRVKVAGGLNLLSALAKALPVSEDHDLVVDVDNLKAPSIQKKRLVMLIGVFSSGNNFERRMALRRSWMQYGVVRAGKVAVRFFIGLHKNKQVNYELWREAQAYGDIQLMPFVDYYSLISLKTIAICIMGTKVFPAKYIMKTDDDAFVRIDEVLSSLKEKPSNGLLYGLISLESSPIREKDSKWYISKEEWPHASYPPWAHGPGYIISRDIAKFIAHGHQERDLQLFKLEDVAMGIWIEQFKNSGQEVHYINDGRFYNAGCESNYVLAHYQSPRLVLCLWEKLQREQKPNCCE</sequence>
<dbReference type="GO" id="GO:0030246">
    <property type="term" value="F:carbohydrate binding"/>
    <property type="evidence" value="ECO:0007669"/>
    <property type="project" value="InterPro"/>
</dbReference>
<dbReference type="UniPathway" id="UPA00378"/>
<dbReference type="FunFam" id="3.90.550.50:FF:000015">
    <property type="entry name" value="Beta-1,3-galactosyltransferase GALT1"/>
    <property type="match status" value="1"/>
</dbReference>
<keyword evidence="9" id="KW-1133">Transmembrane helix</keyword>
<comment type="caution">
    <text evidence="16">The sequence shown here is derived from an EMBL/GenBank/DDBJ whole genome shotgun (WGS) entry which is preliminary data.</text>
</comment>
<dbReference type="GO" id="GO:1901137">
    <property type="term" value="P:carbohydrate derivative biosynthetic process"/>
    <property type="evidence" value="ECO:0007669"/>
    <property type="project" value="UniProtKB-ARBA"/>
</dbReference>
<comment type="similarity">
    <text evidence="4">Belongs to the glycosyltransferase 31 family.</text>
</comment>
<evidence type="ECO:0000256" key="1">
    <source>
        <dbReference type="ARBA" id="ARBA00001936"/>
    </source>
</evidence>
<keyword evidence="12" id="KW-0325">Glycoprotein</keyword>
<evidence type="ECO:0000256" key="4">
    <source>
        <dbReference type="ARBA" id="ARBA00008661"/>
    </source>
</evidence>
<dbReference type="Gene3D" id="3.90.550.50">
    <property type="match status" value="1"/>
</dbReference>
<dbReference type="Gene3D" id="2.60.120.200">
    <property type="match status" value="1"/>
</dbReference>
<dbReference type="PANTHER" id="PTHR11214:SF3">
    <property type="entry name" value="BETA-1,3-GALACTOSYLTRANSFERASE 6"/>
    <property type="match status" value="1"/>
</dbReference>
<proteinExistence type="inferred from homology"/>
<evidence type="ECO:0000313" key="16">
    <source>
        <dbReference type="EMBL" id="KAF3456419.1"/>
    </source>
</evidence>
<comment type="pathway">
    <text evidence="3">Protein modification; protein glycosylation.</text>
</comment>
<dbReference type="SUPFAM" id="SSF49899">
    <property type="entry name" value="Concanavalin A-like lectins/glucanases"/>
    <property type="match status" value="1"/>
</dbReference>
<dbReference type="GO" id="GO:0008378">
    <property type="term" value="F:galactosyltransferase activity"/>
    <property type="evidence" value="ECO:0007669"/>
    <property type="project" value="UniProtKB-ARBA"/>
</dbReference>
<evidence type="ECO:0000256" key="2">
    <source>
        <dbReference type="ARBA" id="ARBA00004323"/>
    </source>
</evidence>
<evidence type="ECO:0000256" key="9">
    <source>
        <dbReference type="ARBA" id="ARBA00022989"/>
    </source>
</evidence>
<gene>
    <name evidence="16" type="ORF">FNV43_RR01069</name>
</gene>
<evidence type="ECO:0000256" key="5">
    <source>
        <dbReference type="ARBA" id="ARBA00022676"/>
    </source>
</evidence>
<reference evidence="16" key="1">
    <citation type="submission" date="2020-03" db="EMBL/GenBank/DDBJ databases">
        <title>A high-quality chromosome-level genome assembly of a woody plant with both climbing and erect habits, Rhamnella rubrinervis.</title>
        <authorList>
            <person name="Lu Z."/>
            <person name="Yang Y."/>
            <person name="Zhu X."/>
            <person name="Sun Y."/>
        </authorList>
    </citation>
    <scope>NUCLEOTIDE SEQUENCE</scope>
    <source>
        <strain evidence="16">BYM</strain>
        <tissue evidence="16">Leaf</tissue>
    </source>
</reference>
<feature type="chain" id="PRO_5035467838" description="Galectin domain-containing protein" evidence="14">
    <location>
        <begin position="26"/>
        <end position="579"/>
    </location>
</feature>
<evidence type="ECO:0000256" key="8">
    <source>
        <dbReference type="ARBA" id="ARBA00022968"/>
    </source>
</evidence>
<dbReference type="Pfam" id="PF00337">
    <property type="entry name" value="Gal-bind_lectin"/>
    <property type="match status" value="1"/>
</dbReference>
<keyword evidence="7" id="KW-0812">Transmembrane</keyword>